<name>A0A9P7VEU0_9AGAR</name>
<dbReference type="SUPFAM" id="SSF48371">
    <property type="entry name" value="ARM repeat"/>
    <property type="match status" value="1"/>
</dbReference>
<dbReference type="PANTHER" id="PTHR23346:SF7">
    <property type="entry name" value="STALLED RIBOSOME SENSOR GCN1"/>
    <property type="match status" value="1"/>
</dbReference>
<dbReference type="EMBL" id="MU250596">
    <property type="protein sequence ID" value="KAG7439404.1"/>
    <property type="molecule type" value="Genomic_DNA"/>
</dbReference>
<dbReference type="Gene3D" id="1.25.10.10">
    <property type="entry name" value="Leucine-rich Repeat Variant"/>
    <property type="match status" value="1"/>
</dbReference>
<dbReference type="InterPro" id="IPR011989">
    <property type="entry name" value="ARM-like"/>
</dbReference>
<reference evidence="2" key="1">
    <citation type="submission" date="2020-11" db="EMBL/GenBank/DDBJ databases">
        <title>Adaptations for nitrogen fixation in a non-lichenized fungal sporocarp promotes dispersal by wood-feeding termites.</title>
        <authorList>
            <consortium name="DOE Joint Genome Institute"/>
            <person name="Koch R.A."/>
            <person name="Yoon G."/>
            <person name="Arayal U."/>
            <person name="Lail K."/>
            <person name="Amirebrahimi M."/>
            <person name="Labutti K."/>
            <person name="Lipzen A."/>
            <person name="Riley R."/>
            <person name="Barry K."/>
            <person name="Henrissat B."/>
            <person name="Grigoriev I.V."/>
            <person name="Herr J.R."/>
            <person name="Aime M.C."/>
        </authorList>
    </citation>
    <scope>NUCLEOTIDE SEQUENCE</scope>
    <source>
        <strain evidence="2">MCA 3950</strain>
    </source>
</reference>
<evidence type="ECO:0000256" key="1">
    <source>
        <dbReference type="ARBA" id="ARBA00022737"/>
    </source>
</evidence>
<dbReference type="GO" id="GO:0005829">
    <property type="term" value="C:cytosol"/>
    <property type="evidence" value="ECO:0007669"/>
    <property type="project" value="TreeGrafter"/>
</dbReference>
<dbReference type="GeneID" id="66104388"/>
<dbReference type="OrthoDB" id="5148094at2759"/>
<dbReference type="AlphaFoldDB" id="A0A9P7VEU0"/>
<accession>A0A9P7VEU0</accession>
<dbReference type="Proteomes" id="UP000812287">
    <property type="component" value="Unassembled WGS sequence"/>
</dbReference>
<protein>
    <submittedName>
        <fullName evidence="2">Uncharacterized protein</fullName>
    </submittedName>
</protein>
<dbReference type="GO" id="GO:0019887">
    <property type="term" value="F:protein kinase regulator activity"/>
    <property type="evidence" value="ECO:0007669"/>
    <property type="project" value="TreeGrafter"/>
</dbReference>
<dbReference type="RefSeq" id="XP_043032904.1">
    <property type="nucleotide sequence ID" value="XM_043182092.1"/>
</dbReference>
<keyword evidence="3" id="KW-1185">Reference proteome</keyword>
<dbReference type="GO" id="GO:0006417">
    <property type="term" value="P:regulation of translation"/>
    <property type="evidence" value="ECO:0007669"/>
    <property type="project" value="TreeGrafter"/>
</dbReference>
<evidence type="ECO:0000313" key="2">
    <source>
        <dbReference type="EMBL" id="KAG7439404.1"/>
    </source>
</evidence>
<dbReference type="PANTHER" id="PTHR23346">
    <property type="entry name" value="TRANSLATIONAL ACTIVATOR GCN1-RELATED"/>
    <property type="match status" value="1"/>
</dbReference>
<keyword evidence="1" id="KW-0677">Repeat</keyword>
<proteinExistence type="predicted"/>
<sequence>MWDICIQHNSTFSETQSWSVLLGSMALLLDMINDSSRAKESQESVKYAALVIRGAHSVQLLRTLKTDTSGVDRQGAGQGLSEVLSGLGMEHLEGLLPDIIANAQSPTATVREGFMSLLAMTAGRMIITNYSNRAIDLFDPGWRIRQSLCSKFPASREKLVILMKKTSSMRALQRALAALYLVRQSSIQIWKAL</sequence>
<comment type="caution">
    <text evidence="2">The sequence shown here is derived from an EMBL/GenBank/DDBJ whole genome shotgun (WGS) entry which is preliminary data.</text>
</comment>
<dbReference type="InterPro" id="IPR016024">
    <property type="entry name" value="ARM-type_fold"/>
</dbReference>
<organism evidence="2 3">
    <name type="scientific">Guyanagaster necrorhizus</name>
    <dbReference type="NCBI Taxonomy" id="856835"/>
    <lineage>
        <taxon>Eukaryota</taxon>
        <taxon>Fungi</taxon>
        <taxon>Dikarya</taxon>
        <taxon>Basidiomycota</taxon>
        <taxon>Agaricomycotina</taxon>
        <taxon>Agaricomycetes</taxon>
        <taxon>Agaricomycetidae</taxon>
        <taxon>Agaricales</taxon>
        <taxon>Marasmiineae</taxon>
        <taxon>Physalacriaceae</taxon>
        <taxon>Guyanagaster</taxon>
    </lineage>
</organism>
<dbReference type="GO" id="GO:0034198">
    <property type="term" value="P:cellular response to amino acid starvation"/>
    <property type="evidence" value="ECO:0007669"/>
    <property type="project" value="TreeGrafter"/>
</dbReference>
<gene>
    <name evidence="2" type="ORF">BT62DRAFT_737843</name>
</gene>
<evidence type="ECO:0000313" key="3">
    <source>
        <dbReference type="Proteomes" id="UP000812287"/>
    </source>
</evidence>